<reference evidence="12" key="1">
    <citation type="submission" date="2020-10" db="EMBL/GenBank/DDBJ databases">
        <title>ChiBAC.</title>
        <authorList>
            <person name="Zenner C."/>
            <person name="Hitch T.C.A."/>
            <person name="Clavel T."/>
        </authorList>
    </citation>
    <scope>NUCLEOTIDE SEQUENCE</scope>
    <source>
        <strain evidence="12">DSM 107454</strain>
    </source>
</reference>
<dbReference type="EC" id="2.4.2.2" evidence="5"/>
<dbReference type="InterPro" id="IPR036320">
    <property type="entry name" value="Glycosyl_Trfase_fam3_N_dom_sf"/>
</dbReference>
<evidence type="ECO:0000256" key="10">
    <source>
        <dbReference type="ARBA" id="ARBA00048525"/>
    </source>
</evidence>
<dbReference type="InterPro" id="IPR000312">
    <property type="entry name" value="Glycosyl_Trfase_fam3"/>
</dbReference>
<comment type="catalytic activity">
    <reaction evidence="10">
        <text>thymidine + phosphate = 2-deoxy-alpha-D-ribose 1-phosphate + thymine</text>
        <dbReference type="Rhea" id="RHEA:16037"/>
        <dbReference type="ChEBI" id="CHEBI:17748"/>
        <dbReference type="ChEBI" id="CHEBI:17821"/>
        <dbReference type="ChEBI" id="CHEBI:43474"/>
        <dbReference type="ChEBI" id="CHEBI:57259"/>
        <dbReference type="EC" id="2.4.2.2"/>
    </reaction>
</comment>
<evidence type="ECO:0000256" key="2">
    <source>
        <dbReference type="ARBA" id="ARBA00003877"/>
    </source>
</evidence>
<comment type="similarity">
    <text evidence="3">Belongs to the thymidine/pyrimidine-nucleoside phosphorylase family.</text>
</comment>
<dbReference type="Proteomes" id="UP000806542">
    <property type="component" value="Unassembled WGS sequence"/>
</dbReference>
<dbReference type="NCBIfam" id="TIGR02644">
    <property type="entry name" value="Y_phosphoryl"/>
    <property type="match status" value="1"/>
</dbReference>
<dbReference type="InterPro" id="IPR018090">
    <property type="entry name" value="Pyrmidine_PPas_bac/euk"/>
</dbReference>
<name>A0A9D5M2G2_9FIRM</name>
<dbReference type="RefSeq" id="WP_226392020.1">
    <property type="nucleotide sequence ID" value="NZ_JADCKB010000004.1"/>
</dbReference>
<protein>
    <recommendedName>
        <fullName evidence="6">Pyrimidine-nucleoside phosphorylase</fullName>
        <ecNumber evidence="5">2.4.2.2</ecNumber>
    </recommendedName>
</protein>
<dbReference type="Gene3D" id="3.40.1030.10">
    <property type="entry name" value="Nucleoside phosphorylase/phosphoribosyltransferase catalytic domain"/>
    <property type="match status" value="1"/>
</dbReference>
<evidence type="ECO:0000256" key="3">
    <source>
        <dbReference type="ARBA" id="ARBA00006915"/>
    </source>
</evidence>
<dbReference type="AlphaFoldDB" id="A0A9D5M2G2"/>
<dbReference type="Gene3D" id="3.90.1170.30">
    <property type="entry name" value="Pyrimidine nucleoside phosphorylase-like, C-terminal domain"/>
    <property type="match status" value="1"/>
</dbReference>
<comment type="catalytic activity">
    <reaction evidence="1">
        <text>2'-deoxyuridine + phosphate = 2-deoxy-alpha-D-ribose 1-phosphate + uracil</text>
        <dbReference type="Rhea" id="RHEA:22824"/>
        <dbReference type="ChEBI" id="CHEBI:16450"/>
        <dbReference type="ChEBI" id="CHEBI:17568"/>
        <dbReference type="ChEBI" id="CHEBI:43474"/>
        <dbReference type="ChEBI" id="CHEBI:57259"/>
        <dbReference type="EC" id="2.4.2.2"/>
    </reaction>
</comment>
<dbReference type="InterPro" id="IPR035902">
    <property type="entry name" value="Nuc_phospho_transferase"/>
</dbReference>
<dbReference type="InterPro" id="IPR036566">
    <property type="entry name" value="PYNP-like_C_sf"/>
</dbReference>
<accession>A0A9D5M2G2</accession>
<dbReference type="Pfam" id="PF07831">
    <property type="entry name" value="PYNP_C"/>
    <property type="match status" value="1"/>
</dbReference>
<dbReference type="GO" id="GO:0006206">
    <property type="term" value="P:pyrimidine nucleobase metabolic process"/>
    <property type="evidence" value="ECO:0007669"/>
    <property type="project" value="InterPro"/>
</dbReference>
<proteinExistence type="inferred from homology"/>
<dbReference type="InterPro" id="IPR013102">
    <property type="entry name" value="PYNP_C"/>
</dbReference>
<dbReference type="PANTHER" id="PTHR10515:SF0">
    <property type="entry name" value="THYMIDINE PHOSPHORYLASE"/>
    <property type="match status" value="1"/>
</dbReference>
<comment type="catalytic activity">
    <reaction evidence="9">
        <text>uridine + phosphate = alpha-D-ribose 1-phosphate + uracil</text>
        <dbReference type="Rhea" id="RHEA:24388"/>
        <dbReference type="ChEBI" id="CHEBI:16704"/>
        <dbReference type="ChEBI" id="CHEBI:17568"/>
        <dbReference type="ChEBI" id="CHEBI:43474"/>
        <dbReference type="ChEBI" id="CHEBI:57720"/>
        <dbReference type="EC" id="2.4.2.2"/>
    </reaction>
</comment>
<keyword evidence="7 12" id="KW-0328">Glycosyltransferase</keyword>
<dbReference type="GO" id="GO:0004645">
    <property type="term" value="F:1,4-alpha-oligoglucan phosphorylase activity"/>
    <property type="evidence" value="ECO:0007669"/>
    <property type="project" value="InterPro"/>
</dbReference>
<evidence type="ECO:0000256" key="5">
    <source>
        <dbReference type="ARBA" id="ARBA00011889"/>
    </source>
</evidence>
<evidence type="ECO:0000256" key="4">
    <source>
        <dbReference type="ARBA" id="ARBA00011738"/>
    </source>
</evidence>
<evidence type="ECO:0000313" key="13">
    <source>
        <dbReference type="Proteomes" id="UP000806542"/>
    </source>
</evidence>
<dbReference type="Pfam" id="PF00591">
    <property type="entry name" value="Glycos_transf_3"/>
    <property type="match status" value="1"/>
</dbReference>
<dbReference type="GO" id="GO:0006213">
    <property type="term" value="P:pyrimidine nucleoside metabolic process"/>
    <property type="evidence" value="ECO:0007669"/>
    <property type="project" value="InterPro"/>
</dbReference>
<dbReference type="PIRSF" id="PIRSF000478">
    <property type="entry name" value="TP_PyNP"/>
    <property type="match status" value="1"/>
</dbReference>
<dbReference type="InterPro" id="IPR017872">
    <property type="entry name" value="Pyrmidine_PPase_CS"/>
</dbReference>
<dbReference type="NCBIfam" id="NF004490">
    <property type="entry name" value="PRK05820.1"/>
    <property type="match status" value="1"/>
</dbReference>
<gene>
    <name evidence="12" type="ORF">INF28_03175</name>
</gene>
<dbReference type="Gene3D" id="1.20.970.10">
    <property type="entry name" value="Transferase, Pyrimidine Nucleoside Phosphorylase, Chain C"/>
    <property type="match status" value="1"/>
</dbReference>
<dbReference type="InterPro" id="IPR000053">
    <property type="entry name" value="Thymidine/pyrmidine_PPase"/>
</dbReference>
<evidence type="ECO:0000256" key="7">
    <source>
        <dbReference type="ARBA" id="ARBA00022676"/>
    </source>
</evidence>
<dbReference type="FunFam" id="3.40.1030.10:FF:000003">
    <property type="entry name" value="Pyrimidine-nucleoside phosphorylase"/>
    <property type="match status" value="1"/>
</dbReference>
<organism evidence="12 13">
    <name type="scientific">Ructibacterium gallinarum</name>
    <dbReference type="NCBI Taxonomy" id="2779355"/>
    <lineage>
        <taxon>Bacteria</taxon>
        <taxon>Bacillati</taxon>
        <taxon>Bacillota</taxon>
        <taxon>Clostridia</taxon>
        <taxon>Eubacteriales</taxon>
        <taxon>Oscillospiraceae</taxon>
        <taxon>Ructibacterium</taxon>
    </lineage>
</organism>
<evidence type="ECO:0000256" key="8">
    <source>
        <dbReference type="ARBA" id="ARBA00022679"/>
    </source>
</evidence>
<dbReference type="PANTHER" id="PTHR10515">
    <property type="entry name" value="THYMIDINE PHOSPHORYLASE"/>
    <property type="match status" value="1"/>
</dbReference>
<sequence length="438" mass="46723">MRMVDLIEKKKRGGALSQEELEYFVQGYIKDQIPDYQAAAFSMAIWFQGMTSEETAQFTQAMADSGDQIDLSSFGETTVDKHSSGGVGDKTTLIAAPIAAAAGCVVAKMSGRGLGFTGGTVDKLESIPGFSSALRTDAFYGQAKTIGLVLAGQTGEMVPCDKKLYALRDVTGTVDSLPLIAASIMSKKLAAGAKNLVLDVKCGSGAFMETPQEAEELAKQMVSIATACRRRVTALITDMSTPLGTMVGNRLEVIEAMEVLCGRGEERLTSLSLALASEMIHLGLGLPQDEARNTAEKMLTSGAAMEKLLQAVAAQGGETKYLENTSLFSPAACQTEILAKEDGYMVGPDALMVGRASVLLGAGRNMKMDKIDPAAGIYLTARRGDYVRRGDVVMRLYAEDQERIAAAKTLLSRSVQIDEKMPSVPPLIFKRICGNPVR</sequence>
<feature type="domain" description="Pyrimidine nucleoside phosphorylase C-terminal" evidence="11">
    <location>
        <begin position="344"/>
        <end position="418"/>
    </location>
</feature>
<evidence type="ECO:0000256" key="6">
    <source>
        <dbReference type="ARBA" id="ARBA00014680"/>
    </source>
</evidence>
<keyword evidence="8 12" id="KW-0808">Transferase</keyword>
<dbReference type="PROSITE" id="PS00647">
    <property type="entry name" value="THYMID_PHOSPHORYLASE"/>
    <property type="match status" value="1"/>
</dbReference>
<dbReference type="GO" id="GO:0005829">
    <property type="term" value="C:cytosol"/>
    <property type="evidence" value="ECO:0007669"/>
    <property type="project" value="TreeGrafter"/>
</dbReference>
<dbReference type="SMART" id="SM00941">
    <property type="entry name" value="PYNP_C"/>
    <property type="match status" value="1"/>
</dbReference>
<dbReference type="EMBL" id="JADCKB010000004">
    <property type="protein sequence ID" value="MBE5039464.1"/>
    <property type="molecule type" value="Genomic_DNA"/>
</dbReference>
<evidence type="ECO:0000313" key="12">
    <source>
        <dbReference type="EMBL" id="MBE5039464.1"/>
    </source>
</evidence>
<dbReference type="InterPro" id="IPR017459">
    <property type="entry name" value="Glycosyl_Trfase_fam3_N_dom"/>
</dbReference>
<evidence type="ECO:0000256" key="1">
    <source>
        <dbReference type="ARBA" id="ARBA00001066"/>
    </source>
</evidence>
<evidence type="ECO:0000259" key="11">
    <source>
        <dbReference type="SMART" id="SM00941"/>
    </source>
</evidence>
<evidence type="ECO:0000256" key="9">
    <source>
        <dbReference type="ARBA" id="ARBA00048453"/>
    </source>
</evidence>
<dbReference type="SUPFAM" id="SSF54680">
    <property type="entry name" value="Pyrimidine nucleoside phosphorylase C-terminal domain"/>
    <property type="match status" value="1"/>
</dbReference>
<comment type="caution">
    <text evidence="12">The sequence shown here is derived from an EMBL/GenBank/DDBJ whole genome shotgun (WGS) entry which is preliminary data.</text>
</comment>
<dbReference type="SUPFAM" id="SSF52418">
    <property type="entry name" value="Nucleoside phosphorylase/phosphoribosyltransferase catalytic domain"/>
    <property type="match status" value="1"/>
</dbReference>
<dbReference type="GO" id="GO:0009032">
    <property type="term" value="F:thymidine phosphorylase activity"/>
    <property type="evidence" value="ECO:0007669"/>
    <property type="project" value="TreeGrafter"/>
</dbReference>
<comment type="function">
    <text evidence="2">Catalyzes phosphorolysis of the pyrimidine nucleosides uridine, thymidine and 2'-deoxyuridine with the formation of the corresponding pyrimidine base and ribose-1-phosphate.</text>
</comment>
<comment type="subunit">
    <text evidence="4">Homodimer.</text>
</comment>
<keyword evidence="13" id="KW-1185">Reference proteome</keyword>
<dbReference type="SUPFAM" id="SSF47648">
    <property type="entry name" value="Nucleoside phosphorylase/phosphoribosyltransferase N-terminal domain"/>
    <property type="match status" value="1"/>
</dbReference>
<dbReference type="Pfam" id="PF02885">
    <property type="entry name" value="Glycos_trans_3N"/>
    <property type="match status" value="1"/>
</dbReference>